<feature type="transmembrane region" description="Helical" evidence="5">
    <location>
        <begin position="153"/>
        <end position="176"/>
    </location>
</feature>
<gene>
    <name evidence="8" type="ORF">G5B36_05470</name>
    <name evidence="7" type="ORF">L0N08_11115</name>
</gene>
<reference evidence="8 9" key="1">
    <citation type="journal article" date="2020" name="Cell Host Microbe">
        <title>Functional and Genomic Variation between Human-Derived Isolates of Lachnospiraceae Reveals Inter- and Intra-Species Diversity.</title>
        <authorList>
            <person name="Sorbara M.T."/>
            <person name="Littmann E.R."/>
            <person name="Fontana E."/>
            <person name="Moody T.U."/>
            <person name="Kohout C.E."/>
            <person name="Gjonbalaj M."/>
            <person name="Eaton V."/>
            <person name="Seok R."/>
            <person name="Leiner I.M."/>
            <person name="Pamer E.G."/>
        </authorList>
    </citation>
    <scope>NUCLEOTIDE SEQUENCE [LARGE SCALE GENOMIC DNA]</scope>
    <source>
        <strain evidence="8 9">MSK.1.17</strain>
    </source>
</reference>
<evidence type="ECO:0000313" key="7">
    <source>
        <dbReference type="EMBL" id="MCG4745964.1"/>
    </source>
</evidence>
<feature type="transmembrane region" description="Helical" evidence="5">
    <location>
        <begin position="222"/>
        <end position="243"/>
    </location>
</feature>
<feature type="transmembrane region" description="Helical" evidence="5">
    <location>
        <begin position="340"/>
        <end position="367"/>
    </location>
</feature>
<dbReference type="RefSeq" id="WP_117555630.1">
    <property type="nucleotide sequence ID" value="NZ_JAAITT010000006.1"/>
</dbReference>
<keyword evidence="3 5" id="KW-1133">Transmembrane helix</keyword>
<evidence type="ECO:0000256" key="4">
    <source>
        <dbReference type="ARBA" id="ARBA00023136"/>
    </source>
</evidence>
<dbReference type="GO" id="GO:0015297">
    <property type="term" value="F:antiporter activity"/>
    <property type="evidence" value="ECO:0007669"/>
    <property type="project" value="InterPro"/>
</dbReference>
<evidence type="ECO:0000313" key="8">
    <source>
        <dbReference type="EMBL" id="NSJ48145.1"/>
    </source>
</evidence>
<evidence type="ECO:0000313" key="10">
    <source>
        <dbReference type="Proteomes" id="UP001299608"/>
    </source>
</evidence>
<evidence type="ECO:0000256" key="3">
    <source>
        <dbReference type="ARBA" id="ARBA00022989"/>
    </source>
</evidence>
<dbReference type="Proteomes" id="UP001299608">
    <property type="component" value="Unassembled WGS sequence"/>
</dbReference>
<feature type="domain" description="Cation/H+ exchanger transmembrane" evidence="6">
    <location>
        <begin position="15"/>
        <end position="381"/>
    </location>
</feature>
<keyword evidence="4 5" id="KW-0472">Membrane</keyword>
<reference evidence="7" key="3">
    <citation type="submission" date="2022-01" db="EMBL/GenBank/DDBJ databases">
        <title>Collection of gut derived symbiotic bacterial strains cultured from healthy donors.</title>
        <authorList>
            <person name="Lin H."/>
            <person name="Kohout C."/>
            <person name="Waligurski E."/>
            <person name="Pamer E.G."/>
        </authorList>
    </citation>
    <scope>NUCLEOTIDE SEQUENCE</scope>
    <source>
        <strain evidence="7">DFI.6.55</strain>
    </source>
</reference>
<feature type="transmembrane region" description="Helical" evidence="5">
    <location>
        <begin position="91"/>
        <end position="111"/>
    </location>
</feature>
<dbReference type="EMBL" id="JAKNGE010000011">
    <property type="protein sequence ID" value="MCG4745964.1"/>
    <property type="molecule type" value="Genomic_DNA"/>
</dbReference>
<keyword evidence="9" id="KW-1185">Reference proteome</keyword>
<protein>
    <submittedName>
        <fullName evidence="7">Cation:proton antiporter</fullName>
    </submittedName>
    <submittedName>
        <fullName evidence="8">Potassium transporter</fullName>
    </submittedName>
</protein>
<name>A0AAW5C142_9FIRM</name>
<dbReference type="Gene3D" id="1.20.1530.20">
    <property type="match status" value="1"/>
</dbReference>
<dbReference type="InterPro" id="IPR006153">
    <property type="entry name" value="Cation/H_exchanger_TM"/>
</dbReference>
<feature type="transmembrane region" description="Helical" evidence="5">
    <location>
        <begin position="299"/>
        <end position="319"/>
    </location>
</feature>
<evidence type="ECO:0000256" key="2">
    <source>
        <dbReference type="ARBA" id="ARBA00022692"/>
    </source>
</evidence>
<dbReference type="AlphaFoldDB" id="A0AAW5C142"/>
<dbReference type="GO" id="GO:1902600">
    <property type="term" value="P:proton transmembrane transport"/>
    <property type="evidence" value="ECO:0007669"/>
    <property type="project" value="InterPro"/>
</dbReference>
<feature type="transmembrane region" description="Helical" evidence="5">
    <location>
        <begin position="188"/>
        <end position="210"/>
    </location>
</feature>
<accession>A0AAW5C142</accession>
<evidence type="ECO:0000313" key="9">
    <source>
        <dbReference type="Proteomes" id="UP000669239"/>
    </source>
</evidence>
<feature type="transmembrane region" description="Helical" evidence="5">
    <location>
        <begin position="274"/>
        <end position="293"/>
    </location>
</feature>
<feature type="transmembrane region" description="Helical" evidence="5">
    <location>
        <begin position="6"/>
        <end position="23"/>
    </location>
</feature>
<feature type="transmembrane region" description="Helical" evidence="5">
    <location>
        <begin position="30"/>
        <end position="48"/>
    </location>
</feature>
<dbReference type="PANTHER" id="PTHR43021:SF2">
    <property type="entry name" value="CATION_H+ EXCHANGER DOMAIN-CONTAINING PROTEIN"/>
    <property type="match status" value="1"/>
</dbReference>
<reference evidence="8" key="2">
    <citation type="submission" date="2020-02" db="EMBL/GenBank/DDBJ databases">
        <authorList>
            <person name="Littmann E."/>
            <person name="Sorbara M."/>
        </authorList>
    </citation>
    <scope>NUCLEOTIDE SEQUENCE</scope>
    <source>
        <strain evidence="8">MSK.1.17</strain>
    </source>
</reference>
<dbReference type="GO" id="GO:0016020">
    <property type="term" value="C:membrane"/>
    <property type="evidence" value="ECO:0007669"/>
    <property type="project" value="UniProtKB-SubCell"/>
</dbReference>
<sequence length="407" mass="42600">MIGSVIRILAAFAAAFFTGKAVSRLKLPSILGWLIAGMVLGPHGVNLLDNALLNSGPYTAMTHIFECAVGLMIGTELVWKRIRKSGKSIIITTLTQSLGTFIVVSAVFGVVFRLCGISLYLAFIFGSIALATAPAPALSIVKEFKTSGPVTSTLIPMAALDDMVGVVVFFTTISVVSGTISGQGIPAYLIPVVMVFPLAIGAVTGLPAGLLLKKHRPLRSTLLILIAMILLTTALGAICNTYIMPRPVLNFMLMGMSFSTVFANMVSEDRLSEIMYEFGPILGVSIILIILGLGAPLDYHLIMGAGLFTAVYIAARAFGKYFGAWFGASITGSPKTVRNYLGLTLLPHSGVSLVFTGISASALSAAAPENAQIIQGTIAAAAVINEIIAVVAAKKGFEWAGELGKGD</sequence>
<evidence type="ECO:0000256" key="5">
    <source>
        <dbReference type="SAM" id="Phobius"/>
    </source>
</evidence>
<evidence type="ECO:0000256" key="1">
    <source>
        <dbReference type="ARBA" id="ARBA00004141"/>
    </source>
</evidence>
<feature type="transmembrane region" description="Helical" evidence="5">
    <location>
        <begin position="117"/>
        <end position="141"/>
    </location>
</feature>
<evidence type="ECO:0000259" key="6">
    <source>
        <dbReference type="Pfam" id="PF00999"/>
    </source>
</evidence>
<dbReference type="EMBL" id="JAAITT010000006">
    <property type="protein sequence ID" value="NSJ48145.1"/>
    <property type="molecule type" value="Genomic_DNA"/>
</dbReference>
<keyword evidence="2 5" id="KW-0812">Transmembrane</keyword>
<proteinExistence type="predicted"/>
<dbReference type="InterPro" id="IPR038770">
    <property type="entry name" value="Na+/solute_symporter_sf"/>
</dbReference>
<comment type="subcellular location">
    <subcellularLocation>
        <location evidence="1">Membrane</location>
        <topology evidence="1">Multi-pass membrane protein</topology>
    </subcellularLocation>
</comment>
<dbReference type="PANTHER" id="PTHR43021">
    <property type="entry name" value="NA(+)/H(+) ANTIPORTER-RELATED"/>
    <property type="match status" value="1"/>
</dbReference>
<comment type="caution">
    <text evidence="7">The sequence shown here is derived from an EMBL/GenBank/DDBJ whole genome shotgun (WGS) entry which is preliminary data.</text>
</comment>
<feature type="transmembrane region" description="Helical" evidence="5">
    <location>
        <begin position="373"/>
        <end position="393"/>
    </location>
</feature>
<dbReference type="Proteomes" id="UP000669239">
    <property type="component" value="Unassembled WGS sequence"/>
</dbReference>
<organism evidence="7 10">
    <name type="scientific">Enterocloster aldenensis</name>
    <dbReference type="NCBI Taxonomy" id="358742"/>
    <lineage>
        <taxon>Bacteria</taxon>
        <taxon>Bacillati</taxon>
        <taxon>Bacillota</taxon>
        <taxon>Clostridia</taxon>
        <taxon>Lachnospirales</taxon>
        <taxon>Lachnospiraceae</taxon>
        <taxon>Enterocloster</taxon>
    </lineage>
</organism>
<dbReference type="Pfam" id="PF00999">
    <property type="entry name" value="Na_H_Exchanger"/>
    <property type="match status" value="1"/>
</dbReference>